<evidence type="ECO:0000313" key="2">
    <source>
        <dbReference type="EMBL" id="GBG96785.1"/>
    </source>
</evidence>
<dbReference type="PANTHER" id="PTHR20854">
    <property type="entry name" value="INOSITOL MONOPHOSPHATASE"/>
    <property type="match status" value="1"/>
</dbReference>
<dbReference type="GO" id="GO:0006020">
    <property type="term" value="P:inositol metabolic process"/>
    <property type="evidence" value="ECO:0007669"/>
    <property type="project" value="TreeGrafter"/>
</dbReference>
<dbReference type="GO" id="GO:0008934">
    <property type="term" value="F:inositol monophosphate 1-phosphatase activity"/>
    <property type="evidence" value="ECO:0007669"/>
    <property type="project" value="TreeGrafter"/>
</dbReference>
<dbReference type="CDD" id="cd01637">
    <property type="entry name" value="IMPase_like"/>
    <property type="match status" value="1"/>
</dbReference>
<comment type="cofactor">
    <cofactor evidence="1">
        <name>Mg(2+)</name>
        <dbReference type="ChEBI" id="CHEBI:18420"/>
    </cofactor>
</comment>
<dbReference type="AlphaFoldDB" id="A0A2R5HHF9"/>
<sequence length="265" mass="29687">MSEQASNFPNEQLNLAKGWVREAGIFLRSHLDEAPQVATKSRYDDLVTNFDGQVQEELVSKILAHFPDDKILAEENGKSEPDFDLASSNFWVIDPIDGTTNFIVQKAEFAVMLAYYQAGKPQFGMILDVMADRLFWNDAEQSYCEDEALPVRWPELETSLLALNSYMFKSNANHLQELASKSLGVRNFGSAGISYVKILEGRILGYVSNLYPWDYAPGSILLSKIGFDSWTIEGDSPSLMGREKVFSGPVHLKDEVLSILSQSEL</sequence>
<reference evidence="2 3" key="1">
    <citation type="journal article" date="2018" name="Genome Announc.">
        <title>Draft Genome Sequence of Lactococcus sp. Strain NtB2 (JCM 32569), Isolated from the Gut of the Higher Termite Nasutitermes takasagoensis.</title>
        <authorList>
            <person name="Noda S."/>
            <person name="Aihara C."/>
            <person name="Yuki M."/>
            <person name="Ohkuma M."/>
        </authorList>
    </citation>
    <scope>NUCLEOTIDE SEQUENCE [LARGE SCALE GENOMIC DNA]</scope>
    <source>
        <strain evidence="2 3">NtB2</strain>
    </source>
</reference>
<dbReference type="EMBL" id="BFFO01000005">
    <property type="protein sequence ID" value="GBG96785.1"/>
    <property type="molecule type" value="Genomic_DNA"/>
</dbReference>
<comment type="caution">
    <text evidence="2">The sequence shown here is derived from an EMBL/GenBank/DDBJ whole genome shotgun (WGS) entry which is preliminary data.</text>
</comment>
<protein>
    <submittedName>
        <fullName evidence="2">Inositol monophosphatase</fullName>
    </submittedName>
</protein>
<dbReference type="OrthoDB" id="9772456at2"/>
<evidence type="ECO:0000313" key="3">
    <source>
        <dbReference type="Proteomes" id="UP000245021"/>
    </source>
</evidence>
<dbReference type="Pfam" id="PF00459">
    <property type="entry name" value="Inositol_P"/>
    <property type="match status" value="1"/>
</dbReference>
<feature type="binding site" evidence="1">
    <location>
        <position position="96"/>
    </location>
    <ligand>
        <name>Mg(2+)</name>
        <dbReference type="ChEBI" id="CHEBI:18420"/>
        <label>1</label>
        <note>catalytic</note>
    </ligand>
</feature>
<dbReference type="PRINTS" id="PR00377">
    <property type="entry name" value="IMPHPHTASES"/>
</dbReference>
<dbReference type="PANTHER" id="PTHR20854:SF4">
    <property type="entry name" value="INOSITOL-1-MONOPHOSPHATASE-RELATED"/>
    <property type="match status" value="1"/>
</dbReference>
<dbReference type="GO" id="GO:0007165">
    <property type="term" value="P:signal transduction"/>
    <property type="evidence" value="ECO:0007669"/>
    <property type="project" value="TreeGrafter"/>
</dbReference>
<feature type="binding site" evidence="1">
    <location>
        <position position="74"/>
    </location>
    <ligand>
        <name>Mg(2+)</name>
        <dbReference type="ChEBI" id="CHEBI:18420"/>
        <label>1</label>
        <note>catalytic</note>
    </ligand>
</feature>
<name>A0A2R5HHF9_9LACT</name>
<dbReference type="GO" id="GO:0046872">
    <property type="term" value="F:metal ion binding"/>
    <property type="evidence" value="ECO:0007669"/>
    <property type="project" value="UniProtKB-KW"/>
</dbReference>
<proteinExistence type="predicted"/>
<dbReference type="Gene3D" id="3.30.540.10">
    <property type="entry name" value="Fructose-1,6-Bisphosphatase, subunit A, domain 1"/>
    <property type="match status" value="1"/>
</dbReference>
<dbReference type="RefSeq" id="WP_109245756.1">
    <property type="nucleotide sequence ID" value="NZ_BFFO01000005.1"/>
</dbReference>
<feature type="binding site" evidence="1">
    <location>
        <position position="97"/>
    </location>
    <ligand>
        <name>Mg(2+)</name>
        <dbReference type="ChEBI" id="CHEBI:18420"/>
        <label>1</label>
        <note>catalytic</note>
    </ligand>
</feature>
<dbReference type="Proteomes" id="UP000245021">
    <property type="component" value="Unassembled WGS sequence"/>
</dbReference>
<feature type="binding site" evidence="1">
    <location>
        <position position="94"/>
    </location>
    <ligand>
        <name>Mg(2+)</name>
        <dbReference type="ChEBI" id="CHEBI:18420"/>
        <label>1</label>
        <note>catalytic</note>
    </ligand>
</feature>
<organism evidence="2 3">
    <name type="scientific">Lactococcus termiticola</name>
    <dbReference type="NCBI Taxonomy" id="2169526"/>
    <lineage>
        <taxon>Bacteria</taxon>
        <taxon>Bacillati</taxon>
        <taxon>Bacillota</taxon>
        <taxon>Bacilli</taxon>
        <taxon>Lactobacillales</taxon>
        <taxon>Streptococcaceae</taxon>
        <taxon>Lactococcus</taxon>
    </lineage>
</organism>
<dbReference type="InterPro" id="IPR000760">
    <property type="entry name" value="Inositol_monophosphatase-like"/>
</dbReference>
<dbReference type="SUPFAM" id="SSF56655">
    <property type="entry name" value="Carbohydrate phosphatase"/>
    <property type="match status" value="1"/>
</dbReference>
<keyword evidence="3" id="KW-1185">Reference proteome</keyword>
<gene>
    <name evidence="2" type="primary">suhB</name>
    <name evidence="2" type="ORF">NtB2_00909</name>
</gene>
<evidence type="ECO:0000256" key="1">
    <source>
        <dbReference type="PIRSR" id="PIRSR600760-2"/>
    </source>
</evidence>
<dbReference type="Gene3D" id="3.40.190.80">
    <property type="match status" value="1"/>
</dbReference>
<keyword evidence="1" id="KW-0460">Magnesium</keyword>
<feature type="binding site" evidence="1">
    <location>
        <position position="214"/>
    </location>
    <ligand>
        <name>Mg(2+)</name>
        <dbReference type="ChEBI" id="CHEBI:18420"/>
        <label>1</label>
        <note>catalytic</note>
    </ligand>
</feature>
<accession>A0A2R5HHF9</accession>
<keyword evidence="1" id="KW-0479">Metal-binding</keyword>